<feature type="domain" description="Sugar fermentation stimulation protein C-terminal" evidence="1">
    <location>
        <begin position="81"/>
        <end position="206"/>
    </location>
</feature>
<dbReference type="Gene3D" id="3.40.1350.60">
    <property type="match status" value="1"/>
</dbReference>
<dbReference type="PANTHER" id="PTHR30545:SF2">
    <property type="entry name" value="SUGAR FERMENTATION STIMULATION PROTEIN A"/>
    <property type="match status" value="1"/>
</dbReference>
<dbReference type="CDD" id="cd22359">
    <property type="entry name" value="SfsA-like_bacterial"/>
    <property type="match status" value="1"/>
</dbReference>
<feature type="domain" description="SfsA N-terminal OB" evidence="2">
    <location>
        <begin position="12"/>
        <end position="77"/>
    </location>
</feature>
<dbReference type="EMBL" id="DTGD01000099">
    <property type="protein sequence ID" value="HGB35781.1"/>
    <property type="molecule type" value="Genomic_DNA"/>
</dbReference>
<evidence type="ECO:0000259" key="2">
    <source>
        <dbReference type="Pfam" id="PF17746"/>
    </source>
</evidence>
<dbReference type="NCBIfam" id="TIGR00230">
    <property type="entry name" value="sfsA"/>
    <property type="match status" value="1"/>
</dbReference>
<organism evidence="3">
    <name type="scientific">candidate division WOR-3 bacterium</name>
    <dbReference type="NCBI Taxonomy" id="2052148"/>
    <lineage>
        <taxon>Bacteria</taxon>
        <taxon>Bacteria division WOR-3</taxon>
    </lineage>
</organism>
<protein>
    <submittedName>
        <fullName evidence="3">DNA/RNA nuclease SfsA</fullName>
    </submittedName>
</protein>
<evidence type="ECO:0000313" key="3">
    <source>
        <dbReference type="EMBL" id="HGB35781.1"/>
    </source>
</evidence>
<dbReference type="InterPro" id="IPR041465">
    <property type="entry name" value="SfsA_N"/>
</dbReference>
<name>A0A7V3KN66_UNCW3</name>
<dbReference type="Pfam" id="PF17746">
    <property type="entry name" value="SfsA_N"/>
    <property type="match status" value="1"/>
</dbReference>
<proteinExistence type="predicted"/>
<dbReference type="InterPro" id="IPR005224">
    <property type="entry name" value="SfsA"/>
</dbReference>
<dbReference type="PANTHER" id="PTHR30545">
    <property type="entry name" value="SUGAR FERMENTATION STIMULATION PROTEIN A"/>
    <property type="match status" value="1"/>
</dbReference>
<dbReference type="GO" id="GO:0003677">
    <property type="term" value="F:DNA binding"/>
    <property type="evidence" value="ECO:0007669"/>
    <property type="project" value="InterPro"/>
</dbReference>
<gene>
    <name evidence="3" type="primary">sfsA</name>
    <name evidence="3" type="ORF">ENV38_02595</name>
</gene>
<dbReference type="AlphaFoldDB" id="A0A7V3KN66"/>
<comment type="caution">
    <text evidence="3">The sequence shown here is derived from an EMBL/GenBank/DDBJ whole genome shotgun (WGS) entry which is preliminary data.</text>
</comment>
<sequence>MFFQDLIPVKVIKREKRFRLYVEVNGNLELAYLPNSGRLGELIYPGAEVYVASKGNANRKTKYEAVLAKYGNIFVSINAHLANDLFLENIEKMPFTAKEIKREFTFLDSRFDFLINNEILIEVKSCTLVKNSIGLFHDAPTIRGAKHLKTLLQWPGKKGLVFVIQREDAKYMSANFEMDEDFGRNYLDVLKKADYILAFTTKVSPEGIFFKEFVPILGV</sequence>
<dbReference type="InterPro" id="IPR040452">
    <property type="entry name" value="SfsA_C"/>
</dbReference>
<dbReference type="Gene3D" id="2.40.50.580">
    <property type="match status" value="1"/>
</dbReference>
<evidence type="ECO:0000259" key="1">
    <source>
        <dbReference type="Pfam" id="PF03749"/>
    </source>
</evidence>
<accession>A0A7V3KN66</accession>
<dbReference type="Pfam" id="PF03749">
    <property type="entry name" value="SfsA"/>
    <property type="match status" value="1"/>
</dbReference>
<reference evidence="3" key="1">
    <citation type="journal article" date="2020" name="mSystems">
        <title>Genome- and Community-Level Interaction Insights into Carbon Utilization and Element Cycling Functions of Hydrothermarchaeota in Hydrothermal Sediment.</title>
        <authorList>
            <person name="Zhou Z."/>
            <person name="Liu Y."/>
            <person name="Xu W."/>
            <person name="Pan J."/>
            <person name="Luo Z.H."/>
            <person name="Li M."/>
        </authorList>
    </citation>
    <scope>NUCLEOTIDE SEQUENCE [LARGE SCALE GENOMIC DNA]</scope>
    <source>
        <strain evidence="3">SpSt-754</strain>
    </source>
</reference>